<comment type="subcellular location">
    <subcellularLocation>
        <location evidence="1">Cell outer membrane</location>
    </subcellularLocation>
</comment>
<comment type="similarity">
    <text evidence="2">Belongs to the SusD family.</text>
</comment>
<dbReference type="Pfam" id="PF14322">
    <property type="entry name" value="SusD-like_3"/>
    <property type="match status" value="1"/>
</dbReference>
<protein>
    <submittedName>
        <fullName evidence="9">RagB/SusD family nutrient uptake outer membrane protein</fullName>
    </submittedName>
</protein>
<dbReference type="GO" id="GO:0009279">
    <property type="term" value="C:cell outer membrane"/>
    <property type="evidence" value="ECO:0007669"/>
    <property type="project" value="UniProtKB-SubCell"/>
</dbReference>
<dbReference type="AlphaFoldDB" id="A0A3N4MSX2"/>
<evidence type="ECO:0000256" key="2">
    <source>
        <dbReference type="ARBA" id="ARBA00006275"/>
    </source>
</evidence>
<dbReference type="Proteomes" id="UP000279089">
    <property type="component" value="Unassembled WGS sequence"/>
</dbReference>
<gene>
    <name evidence="9" type="ORF">EG028_05535</name>
</gene>
<feature type="chain" id="PRO_5017963975" evidence="6">
    <location>
        <begin position="24"/>
        <end position="549"/>
    </location>
</feature>
<keyword evidence="10" id="KW-1185">Reference proteome</keyword>
<comment type="caution">
    <text evidence="9">The sequence shown here is derived from an EMBL/GenBank/DDBJ whole genome shotgun (WGS) entry which is preliminary data.</text>
</comment>
<feature type="domain" description="SusD-like N-terminal" evidence="8">
    <location>
        <begin position="91"/>
        <end position="231"/>
    </location>
</feature>
<evidence type="ECO:0000256" key="6">
    <source>
        <dbReference type="SAM" id="SignalP"/>
    </source>
</evidence>
<organism evidence="9 10">
    <name type="scientific">Chitinophaga barathri</name>
    <dbReference type="NCBI Taxonomy" id="1647451"/>
    <lineage>
        <taxon>Bacteria</taxon>
        <taxon>Pseudomonadati</taxon>
        <taxon>Bacteroidota</taxon>
        <taxon>Chitinophagia</taxon>
        <taxon>Chitinophagales</taxon>
        <taxon>Chitinophagaceae</taxon>
        <taxon>Chitinophaga</taxon>
    </lineage>
</organism>
<dbReference type="Pfam" id="PF07980">
    <property type="entry name" value="SusD_RagB"/>
    <property type="match status" value="1"/>
</dbReference>
<evidence type="ECO:0000256" key="3">
    <source>
        <dbReference type="ARBA" id="ARBA00022729"/>
    </source>
</evidence>
<evidence type="ECO:0000313" key="10">
    <source>
        <dbReference type="Proteomes" id="UP000279089"/>
    </source>
</evidence>
<dbReference type="Gene3D" id="1.25.40.390">
    <property type="match status" value="1"/>
</dbReference>
<keyword evidence="3 6" id="KW-0732">Signal</keyword>
<sequence length="549" mass="62126">MKIMQKKYIIWGLAGLLTGAASCTNLDEKVYSEIPADNFYKNRTEVMAAVLRPFTHANAWAAPTGQVGYWRVSELSADQLAWPTKGRHGFDNGDWIRLHRHTWIANDNNTWNPWRLMYWGLGFCNNTIKDLSAIDFKTIGMTDEEKASIIAETKVLRAWHYLKLMDLYGNIPIVTEVGIPTSPPNAPRAEVWAFIEKELRENVDLLPKLQPSLVGRVTRAGGYAMLAELYLNAQVWAGTPKWDECVAACNKILDGSCGSLSGAAPALETDMMKPFATNNATSPENLFQIAYDYTVGNFRFGFQGDLWHYVQGEAYNSAFRGNNGIVVIPTAYDAFAANDLRRTNWLLIGELKKHPALRKTVADSLVMGTEEYNGKPLIFVKEIRKNSTGQTGEGTMMDGEENSGARFNKYQTDQQTNTAQYCNNDFVLYRLAEIYYNKAEALMRKNGNVATQEAVDLVNEVRKRAFSATDWVTASYTIPELTLDEFLAERGREFIFEGKRRADLIRFGKFTTATWWDHTPTAAKYNVFPIPYQQMVLNKNLKQNEGYDQ</sequence>
<dbReference type="OrthoDB" id="9783641at2"/>
<evidence type="ECO:0000256" key="1">
    <source>
        <dbReference type="ARBA" id="ARBA00004442"/>
    </source>
</evidence>
<evidence type="ECO:0000259" key="8">
    <source>
        <dbReference type="Pfam" id="PF14322"/>
    </source>
</evidence>
<dbReference type="SUPFAM" id="SSF48452">
    <property type="entry name" value="TPR-like"/>
    <property type="match status" value="1"/>
</dbReference>
<dbReference type="InterPro" id="IPR011990">
    <property type="entry name" value="TPR-like_helical_dom_sf"/>
</dbReference>
<reference evidence="10" key="1">
    <citation type="submission" date="2018-11" db="EMBL/GenBank/DDBJ databases">
        <title>Chitinophaga lutea sp.nov., isolate from arsenic contaminated soil.</title>
        <authorList>
            <person name="Zong Y."/>
        </authorList>
    </citation>
    <scope>NUCLEOTIDE SEQUENCE [LARGE SCALE GENOMIC DNA]</scope>
    <source>
        <strain evidence="10">YLT18</strain>
    </source>
</reference>
<evidence type="ECO:0000313" key="9">
    <source>
        <dbReference type="EMBL" id="RPD42629.1"/>
    </source>
</evidence>
<evidence type="ECO:0000256" key="5">
    <source>
        <dbReference type="ARBA" id="ARBA00023237"/>
    </source>
</evidence>
<feature type="signal peptide" evidence="6">
    <location>
        <begin position="1"/>
        <end position="23"/>
    </location>
</feature>
<evidence type="ECO:0000256" key="4">
    <source>
        <dbReference type="ARBA" id="ARBA00023136"/>
    </source>
</evidence>
<dbReference type="PROSITE" id="PS51257">
    <property type="entry name" value="PROKAR_LIPOPROTEIN"/>
    <property type="match status" value="1"/>
</dbReference>
<keyword evidence="5" id="KW-0998">Cell outer membrane</keyword>
<keyword evidence="4" id="KW-0472">Membrane</keyword>
<proteinExistence type="inferred from homology"/>
<name>A0A3N4MSX2_9BACT</name>
<evidence type="ECO:0000259" key="7">
    <source>
        <dbReference type="Pfam" id="PF07980"/>
    </source>
</evidence>
<dbReference type="EMBL" id="RMBX01000002">
    <property type="protein sequence ID" value="RPD42629.1"/>
    <property type="molecule type" value="Genomic_DNA"/>
</dbReference>
<feature type="domain" description="RagB/SusD" evidence="7">
    <location>
        <begin position="385"/>
        <end position="547"/>
    </location>
</feature>
<accession>A0A3N4MSX2</accession>
<dbReference type="InterPro" id="IPR012944">
    <property type="entry name" value="SusD_RagB_dom"/>
</dbReference>
<dbReference type="InterPro" id="IPR033985">
    <property type="entry name" value="SusD-like_N"/>
</dbReference>